<feature type="region of interest" description="Disordered" evidence="2">
    <location>
        <begin position="448"/>
        <end position="490"/>
    </location>
</feature>
<feature type="compositionally biased region" description="Low complexity" evidence="2">
    <location>
        <begin position="1325"/>
        <end position="1337"/>
    </location>
</feature>
<feature type="compositionally biased region" description="Basic and acidic residues" evidence="2">
    <location>
        <begin position="26"/>
        <end position="39"/>
    </location>
</feature>
<dbReference type="Proteomes" id="UP000054937">
    <property type="component" value="Unassembled WGS sequence"/>
</dbReference>
<feature type="coiled-coil region" evidence="1">
    <location>
        <begin position="992"/>
        <end position="1089"/>
    </location>
</feature>
<feature type="region of interest" description="Disordered" evidence="2">
    <location>
        <begin position="244"/>
        <end position="298"/>
    </location>
</feature>
<gene>
    <name evidence="3" type="ORF">PPERSA_05418</name>
</gene>
<feature type="compositionally biased region" description="Polar residues" evidence="2">
    <location>
        <begin position="1"/>
        <end position="25"/>
    </location>
</feature>
<feature type="compositionally biased region" description="Basic and acidic residues" evidence="2">
    <location>
        <begin position="448"/>
        <end position="459"/>
    </location>
</feature>
<feature type="region of interest" description="Disordered" evidence="2">
    <location>
        <begin position="165"/>
        <end position="184"/>
    </location>
</feature>
<organism evidence="3 4">
    <name type="scientific">Pseudocohnilembus persalinus</name>
    <name type="common">Ciliate</name>
    <dbReference type="NCBI Taxonomy" id="266149"/>
    <lineage>
        <taxon>Eukaryota</taxon>
        <taxon>Sar</taxon>
        <taxon>Alveolata</taxon>
        <taxon>Ciliophora</taxon>
        <taxon>Intramacronucleata</taxon>
        <taxon>Oligohymenophorea</taxon>
        <taxon>Scuticociliatia</taxon>
        <taxon>Philasterida</taxon>
        <taxon>Pseudocohnilembidae</taxon>
        <taxon>Pseudocohnilembus</taxon>
    </lineage>
</organism>
<name>A0A0V0R7Y6_PSEPJ</name>
<feature type="region of interest" description="Disordered" evidence="2">
    <location>
        <begin position="84"/>
        <end position="105"/>
    </location>
</feature>
<feature type="region of interest" description="Disordered" evidence="2">
    <location>
        <begin position="1277"/>
        <end position="1302"/>
    </location>
</feature>
<dbReference type="EMBL" id="LDAU01000025">
    <property type="protein sequence ID" value="KRX10598.1"/>
    <property type="molecule type" value="Genomic_DNA"/>
</dbReference>
<feature type="coiled-coil region" evidence="1">
    <location>
        <begin position="746"/>
        <end position="787"/>
    </location>
</feature>
<evidence type="ECO:0000313" key="3">
    <source>
        <dbReference type="EMBL" id="KRX10598.1"/>
    </source>
</evidence>
<proteinExistence type="predicted"/>
<accession>A0A0V0R7Y6</accession>
<protein>
    <submittedName>
        <fullName evidence="3">Uncharacterized protein</fullName>
    </submittedName>
</protein>
<reference evidence="3 4" key="1">
    <citation type="journal article" date="2015" name="Sci. Rep.">
        <title>Genome of the facultative scuticociliatosis pathogen Pseudocohnilembus persalinus provides insight into its virulence through horizontal gene transfer.</title>
        <authorList>
            <person name="Xiong J."/>
            <person name="Wang G."/>
            <person name="Cheng J."/>
            <person name="Tian M."/>
            <person name="Pan X."/>
            <person name="Warren A."/>
            <person name="Jiang C."/>
            <person name="Yuan D."/>
            <person name="Miao W."/>
        </authorList>
    </citation>
    <scope>NUCLEOTIDE SEQUENCE [LARGE SCALE GENOMIC DNA]</scope>
    <source>
        <strain evidence="3">36N120E</strain>
    </source>
</reference>
<feature type="region of interest" description="Disordered" evidence="2">
    <location>
        <begin position="1172"/>
        <end position="1199"/>
    </location>
</feature>
<feature type="region of interest" description="Disordered" evidence="2">
    <location>
        <begin position="1315"/>
        <end position="1375"/>
    </location>
</feature>
<feature type="coiled-coil region" evidence="1">
    <location>
        <begin position="325"/>
        <end position="352"/>
    </location>
</feature>
<keyword evidence="1" id="KW-0175">Coiled coil</keyword>
<feature type="coiled-coil region" evidence="1">
    <location>
        <begin position="890"/>
        <end position="917"/>
    </location>
</feature>
<sequence>MNPFSNSNSRFIDNEKTLNSNNKMNQNDKSKNKNQERTEISGLKQYDMENTFGKQYEENSQDEDLRHVFNQELQMQRLEQALKSSNYRPYSSNNNNKFSQNKRNQEELHEKVVELYESTYQKNNTNINDKQKQNQNQDEFQLNQKNLMDKFQEQGGTYYTYETQMTQQQDQNQQQQKNQFQQDKQYSDQFQELFVRTQSNESKNLHDSAIQIQNQQQSQNKNKNSNQQQQKNYDILFENSNLKQKNGNYMNKSNKNNNDNDNDNNNKNNFILEKDQQEQNQQQKQQIIQHGQNQQNKNFQNNNISQEQQMGLVTGSFQGVSQNYIQDNNNQYKIIQNQMQNQNKQRKNQEQIKIINSNEEEDKSMPNLNQEQNNIGNLEQYLINGQFSNLTSDNNYYNDFQMISEKIRENYNFEETKTSSINQSELLQLFLEIQKKQQNQIEELQKQLKEERRQNEQQSDKQSQNNDEIDKKKKNSQNQFNTERFEEKFEEKFREKEKQLEELKNKQIDHFIQINNNNDKSFERYKTLNSNNTTNNNINANNFNYTQTQNNNNNQSKNLNQNFNSQQRILSHTDNESKQNLLLQIEEQQYKQKQQGNKIFYNDQNNNLMEENKQGQQLIGNSNINDNQIVNLKNIQDKDGLIWQLKKEIQTLQFDLSVRNQAERALRINYSNLQNQYNIKQEEFETGKNSFFLKILKNNQKILNKIEQYIFYFYKEILQYENRILHLQRTKEIIEEGEENQIKVVVLQLENELGQLQSQLHMAAKEKSQLEQENEKLRKNQGHFENKMLKDIEDKYKAEMRDLKYFMESLKKENQLLISFQYQHKNSEQGQNINQNNFNDRNSSFSHVGNSSNNISVKKKKMSQNISNNCNKNHDKKDIDVNPYYLCKNCEKTQKQAQKQIKEIGKLQDEKYDLEQKLEWTEFQLKAYLNNNNNYLNGKQTMLSKNLALNQNNKIKINGEIQEEIIIPLQQRRLKQAQEFGHYWKEKSQKLASISQNQIIQLKKQLEQCKKQLMMQQKKNLHECQNMVKEGVKEIENENNKLREQIYKLQQKNNKNMQKLSELRSKLKIQQQQQDIGQYQNQNSGQQNLVYPKNFNQNQSKNFNNMQQNYQSLPEKENNYNFVNYNNLNEQNISQMSHFYPFQHDYQSQLQNQSQNQNLRQLQNFQDIQDFSQQQQQQYMESQNQQDNQIPQQDNNIYPSMKQQNSAYNIYKNEADNSSFQNNLSNFNKQFQLQQFENNQNNQNSSQFQTLDQNYVDNMSYKQNQFYSQSQVLLSGQKNTNQNKNNNNNYKNNSVRKNMQKNVKRERDYTVHTYGYQNNKDQDQNLNGGNNSYNNFNQIDKSKVQNKNSKISMKKKRSAKSVSGYGKPPINSLNQ</sequence>
<feature type="compositionally biased region" description="Low complexity" evidence="2">
    <location>
        <begin position="84"/>
        <end position="102"/>
    </location>
</feature>
<evidence type="ECO:0000256" key="1">
    <source>
        <dbReference type="SAM" id="Coils"/>
    </source>
</evidence>
<feature type="compositionally biased region" description="Low complexity" evidence="2">
    <location>
        <begin position="278"/>
        <end position="298"/>
    </location>
</feature>
<evidence type="ECO:0000313" key="4">
    <source>
        <dbReference type="Proteomes" id="UP000054937"/>
    </source>
</evidence>
<evidence type="ECO:0000256" key="2">
    <source>
        <dbReference type="SAM" id="MobiDB-lite"/>
    </source>
</evidence>
<feature type="region of interest" description="Disordered" evidence="2">
    <location>
        <begin position="1"/>
        <end position="49"/>
    </location>
</feature>
<dbReference type="OMA" id="VHFANDI"/>
<feature type="compositionally biased region" description="Low complexity" evidence="2">
    <location>
        <begin position="245"/>
        <end position="269"/>
    </location>
</feature>
<dbReference type="InParanoid" id="A0A0V0R7Y6"/>
<keyword evidence="4" id="KW-1185">Reference proteome</keyword>
<feature type="compositionally biased region" description="Low complexity" evidence="2">
    <location>
        <begin position="1172"/>
        <end position="1197"/>
    </location>
</feature>
<feature type="compositionally biased region" description="Low complexity" evidence="2">
    <location>
        <begin position="1278"/>
        <end position="1297"/>
    </location>
</feature>
<comment type="caution">
    <text evidence="3">The sequence shown here is derived from an EMBL/GenBank/DDBJ whole genome shotgun (WGS) entry which is preliminary data.</text>
</comment>